<dbReference type="STRING" id="1354304.XPG1_0257"/>
<dbReference type="AlphaFoldDB" id="A0A068QY05"/>
<accession>A0A068QY05</accession>
<keyword evidence="3" id="KW-1185">Reference proteome</keyword>
<keyword evidence="1" id="KW-0812">Transmembrane</keyword>
<evidence type="ECO:0000256" key="1">
    <source>
        <dbReference type="SAM" id="Phobius"/>
    </source>
</evidence>
<sequence>MKHDYLSSLNITIYYYLYMLLLIIARIIKYQVGFKEFLLYRVNIKYYYIFEMSNHTSPYF</sequence>
<proteinExistence type="predicted"/>
<name>A0A068QY05_9GAMM</name>
<protein>
    <submittedName>
        <fullName evidence="2">Uncharacterized protein</fullName>
    </submittedName>
</protein>
<dbReference type="HOGENOM" id="CLU_2940886_0_0_6"/>
<gene>
    <name evidence="2" type="ORF">XPG1_0257</name>
</gene>
<dbReference type="KEGG" id="xpo:XPG1_0257"/>
<organism evidence="2 3">
    <name type="scientific">Xenorhabdus poinarii G6</name>
    <dbReference type="NCBI Taxonomy" id="1354304"/>
    <lineage>
        <taxon>Bacteria</taxon>
        <taxon>Pseudomonadati</taxon>
        <taxon>Pseudomonadota</taxon>
        <taxon>Gammaproteobacteria</taxon>
        <taxon>Enterobacterales</taxon>
        <taxon>Morganellaceae</taxon>
        <taxon>Xenorhabdus</taxon>
    </lineage>
</organism>
<keyword evidence="1" id="KW-0472">Membrane</keyword>
<dbReference type="EMBL" id="FO704551">
    <property type="protein sequence ID" value="CDG19912.1"/>
    <property type="molecule type" value="Genomic_DNA"/>
</dbReference>
<keyword evidence="1" id="KW-1133">Transmembrane helix</keyword>
<evidence type="ECO:0000313" key="2">
    <source>
        <dbReference type="EMBL" id="CDG19912.1"/>
    </source>
</evidence>
<feature type="transmembrane region" description="Helical" evidence="1">
    <location>
        <begin position="12"/>
        <end position="28"/>
    </location>
</feature>
<evidence type="ECO:0000313" key="3">
    <source>
        <dbReference type="Proteomes" id="UP000032735"/>
    </source>
</evidence>
<reference evidence="2 3" key="1">
    <citation type="submission" date="2013-07" db="EMBL/GenBank/DDBJ databases">
        <authorList>
            <person name="Genoscope - CEA"/>
        </authorList>
    </citation>
    <scope>NUCLEOTIDE SEQUENCE [LARGE SCALE GENOMIC DNA]</scope>
    <source>
        <strain evidence="2 3">G6</strain>
    </source>
</reference>
<dbReference type="Proteomes" id="UP000032735">
    <property type="component" value="Chromosome"/>
</dbReference>